<sequence length="394" mass="43790">MSAAPVIEDFSVWNYRVLKEVHFTRVTPLTVLIGANGSGKSTVFDALAFLHESFSEGLETAWNRRNRMAGIRSRGSDGPIGFEIGYRAPGLGTSGLRKARYQLRIEEQDRAPVVASEIVSWSTAPGSGRPREIVRYEHGSGRWYDEEKGVYREQSLASPSTLAVTALANFDQHPRVRYLRDLVSGWYLSYVEPSATRSQPESGPQRQLNKTGDNLPNVIQYLQEKHPERLRRIFAELGRLVPQLEGFETSVMPDGRLLLRLKDRAFDELILSRNVSDGTMKLLAYLTVLFDPDPPMMFGIEEPENQLHPEVLTDLVEVIRSVSGRSQVFVTTHSPEFVSGLEPAELWTISRGADGYASVARASDDLKLVAQVAAGGHLGDLWNENFIAHAGPGS</sequence>
<evidence type="ECO:0000313" key="3">
    <source>
        <dbReference type="EMBL" id="GAA4382865.1"/>
    </source>
</evidence>
<feature type="compositionally biased region" description="Polar residues" evidence="1">
    <location>
        <begin position="195"/>
        <end position="214"/>
    </location>
</feature>
<dbReference type="Gene3D" id="3.40.50.300">
    <property type="entry name" value="P-loop containing nucleotide triphosphate hydrolases"/>
    <property type="match status" value="2"/>
</dbReference>
<dbReference type="InterPro" id="IPR027417">
    <property type="entry name" value="P-loop_NTPase"/>
</dbReference>
<dbReference type="SUPFAM" id="SSF52540">
    <property type="entry name" value="P-loop containing nucleoside triphosphate hydrolases"/>
    <property type="match status" value="1"/>
</dbReference>
<dbReference type="PANTHER" id="PTHR40396:SF1">
    <property type="entry name" value="ATPASE AAA-TYPE CORE DOMAIN-CONTAINING PROTEIN"/>
    <property type="match status" value="1"/>
</dbReference>
<evidence type="ECO:0000256" key="1">
    <source>
        <dbReference type="SAM" id="MobiDB-lite"/>
    </source>
</evidence>
<evidence type="ECO:0000259" key="2">
    <source>
        <dbReference type="Pfam" id="PF13304"/>
    </source>
</evidence>
<dbReference type="EMBL" id="BAABFR010000001">
    <property type="protein sequence ID" value="GAA4382865.1"/>
    <property type="molecule type" value="Genomic_DNA"/>
</dbReference>
<proteinExistence type="predicted"/>
<evidence type="ECO:0000313" key="4">
    <source>
        <dbReference type="Proteomes" id="UP001500635"/>
    </source>
</evidence>
<reference evidence="4" key="1">
    <citation type="journal article" date="2019" name="Int. J. Syst. Evol. Microbiol.">
        <title>The Global Catalogue of Microorganisms (GCM) 10K type strain sequencing project: providing services to taxonomists for standard genome sequencing and annotation.</title>
        <authorList>
            <consortium name="The Broad Institute Genomics Platform"/>
            <consortium name="The Broad Institute Genome Sequencing Center for Infectious Disease"/>
            <person name="Wu L."/>
            <person name="Ma J."/>
        </authorList>
    </citation>
    <scope>NUCLEOTIDE SEQUENCE [LARGE SCALE GENOMIC DNA]</scope>
    <source>
        <strain evidence="4">JCM 17688</strain>
    </source>
</reference>
<dbReference type="Pfam" id="PF13304">
    <property type="entry name" value="AAA_21"/>
    <property type="match status" value="1"/>
</dbReference>
<dbReference type="InterPro" id="IPR003959">
    <property type="entry name" value="ATPase_AAA_core"/>
</dbReference>
<dbReference type="PIRSF" id="PIRSF029347">
    <property type="entry name" value="RecF"/>
    <property type="match status" value="1"/>
</dbReference>
<dbReference type="RefSeq" id="WP_344989391.1">
    <property type="nucleotide sequence ID" value="NZ_BAABFR010000001.1"/>
</dbReference>
<dbReference type="Proteomes" id="UP001500635">
    <property type="component" value="Unassembled WGS sequence"/>
</dbReference>
<feature type="region of interest" description="Disordered" evidence="1">
    <location>
        <begin position="194"/>
        <end position="214"/>
    </location>
</feature>
<organism evidence="3 4">
    <name type="scientific">Tsukamurella soli</name>
    <dbReference type="NCBI Taxonomy" id="644556"/>
    <lineage>
        <taxon>Bacteria</taxon>
        <taxon>Bacillati</taxon>
        <taxon>Actinomycetota</taxon>
        <taxon>Actinomycetes</taxon>
        <taxon>Mycobacteriales</taxon>
        <taxon>Tsukamurellaceae</taxon>
        <taxon>Tsukamurella</taxon>
    </lineage>
</organism>
<accession>A0ABP8J1G0</accession>
<protein>
    <submittedName>
        <fullName evidence="3">AAA family ATPase</fullName>
    </submittedName>
</protein>
<dbReference type="InterPro" id="IPR014555">
    <property type="entry name" value="RecF-like"/>
</dbReference>
<name>A0ABP8J1G0_9ACTN</name>
<comment type="caution">
    <text evidence="3">The sequence shown here is derived from an EMBL/GenBank/DDBJ whole genome shotgun (WGS) entry which is preliminary data.</text>
</comment>
<feature type="domain" description="ATPase AAA-type core" evidence="2">
    <location>
        <begin position="29"/>
        <end position="339"/>
    </location>
</feature>
<keyword evidence="4" id="KW-1185">Reference proteome</keyword>
<gene>
    <name evidence="3" type="ORF">GCM10023147_01200</name>
</gene>
<dbReference type="PANTHER" id="PTHR40396">
    <property type="entry name" value="ATPASE-LIKE PROTEIN"/>
    <property type="match status" value="1"/>
</dbReference>